<dbReference type="KEGG" id="thao:NI17_005985"/>
<proteinExistence type="predicted"/>
<organism evidence="1 2">
    <name type="scientific">Thermobifida halotolerans</name>
    <dbReference type="NCBI Taxonomy" id="483545"/>
    <lineage>
        <taxon>Bacteria</taxon>
        <taxon>Bacillati</taxon>
        <taxon>Actinomycetota</taxon>
        <taxon>Actinomycetes</taxon>
        <taxon>Streptosporangiales</taxon>
        <taxon>Nocardiopsidaceae</taxon>
        <taxon>Thermobifida</taxon>
    </lineage>
</organism>
<gene>
    <name evidence="1" type="ORF">NI17_005985</name>
</gene>
<reference evidence="1" key="1">
    <citation type="submission" date="2020-10" db="EMBL/GenBank/DDBJ databases">
        <title>De novo genome project of the cellulose decomposer Thermobifida halotolerans type strain.</title>
        <authorList>
            <person name="Nagy I."/>
            <person name="Horvath B."/>
            <person name="Kukolya J."/>
            <person name="Nagy I."/>
            <person name="Orsini M."/>
        </authorList>
    </citation>
    <scope>NUCLEOTIDE SEQUENCE</scope>
    <source>
        <strain evidence="1">DSM 44931</strain>
    </source>
</reference>
<evidence type="ECO:0000313" key="2">
    <source>
        <dbReference type="Proteomes" id="UP000265719"/>
    </source>
</evidence>
<sequence length="157" mass="16252">MTDPGTDLAALAADGAAGLVQAMAADVWAAVRDRFAALFGRGRDAAVAELEQARDEVTEDAELADEVRTEWRSRLRRLLKNSPDAATGLRAILDELASENPLGGVSGTIHGGVTGTVVQAHTVHGGVTATSHGGDHIDFGGVFHRPVIGRTVPPPAS</sequence>
<evidence type="ECO:0000313" key="1">
    <source>
        <dbReference type="EMBL" id="UOE20747.1"/>
    </source>
</evidence>
<dbReference type="RefSeq" id="WP_199860089.1">
    <property type="nucleotide sequence ID" value="NZ_CP063196.1"/>
</dbReference>
<dbReference type="AlphaFoldDB" id="A0AA97M595"/>
<name>A0AA97M595_9ACTN</name>
<dbReference type="EMBL" id="CP063196">
    <property type="protein sequence ID" value="UOE20747.1"/>
    <property type="molecule type" value="Genomic_DNA"/>
</dbReference>
<protein>
    <submittedName>
        <fullName evidence="1">Uncharacterized protein</fullName>
    </submittedName>
</protein>
<accession>A0AA97M595</accession>
<keyword evidence="2" id="KW-1185">Reference proteome</keyword>
<dbReference type="Proteomes" id="UP000265719">
    <property type="component" value="Chromosome"/>
</dbReference>